<dbReference type="PANTHER" id="PTHR34352:SF1">
    <property type="entry name" value="PROTEIN YHFA"/>
    <property type="match status" value="1"/>
</dbReference>
<reference evidence="1 2" key="1">
    <citation type="submission" date="2018-11" db="EMBL/GenBank/DDBJ databases">
        <title>Complete genome sequence of Nocardioides baekrokdamisoli strain KCTC 39748.</title>
        <authorList>
            <person name="Kang S.W."/>
            <person name="Lee K.C."/>
            <person name="Kim K.K."/>
            <person name="Kim J.S."/>
            <person name="Kim D.S."/>
            <person name="Ko S.H."/>
            <person name="Yang S.H."/>
            <person name="Shin Y.K."/>
            <person name="Lee J.S."/>
        </authorList>
    </citation>
    <scope>NUCLEOTIDE SEQUENCE [LARGE SCALE GENOMIC DNA]</scope>
    <source>
        <strain evidence="1 2">KCTC 39748</strain>
    </source>
</reference>
<evidence type="ECO:0000313" key="1">
    <source>
        <dbReference type="EMBL" id="BBH16024.1"/>
    </source>
</evidence>
<dbReference type="InterPro" id="IPR003718">
    <property type="entry name" value="OsmC/Ohr_fam"/>
</dbReference>
<protein>
    <submittedName>
        <fullName evidence="1">Osmotically inducible protein C</fullName>
    </submittedName>
</protein>
<dbReference type="EMBL" id="AP019307">
    <property type="protein sequence ID" value="BBH16024.1"/>
    <property type="molecule type" value="Genomic_DNA"/>
</dbReference>
<dbReference type="SUPFAM" id="SSF82784">
    <property type="entry name" value="OsmC-like"/>
    <property type="match status" value="1"/>
</dbReference>
<dbReference type="InterPro" id="IPR015946">
    <property type="entry name" value="KH_dom-like_a/b"/>
</dbReference>
<dbReference type="Proteomes" id="UP000271573">
    <property type="component" value="Chromosome"/>
</dbReference>
<keyword evidence="2" id="KW-1185">Reference proteome</keyword>
<dbReference type="Gene3D" id="3.30.300.20">
    <property type="match status" value="1"/>
</dbReference>
<dbReference type="KEGG" id="nbe:Back2_03110"/>
<dbReference type="Pfam" id="PF02566">
    <property type="entry name" value="OsmC"/>
    <property type="match status" value="1"/>
</dbReference>
<evidence type="ECO:0000313" key="2">
    <source>
        <dbReference type="Proteomes" id="UP000271573"/>
    </source>
</evidence>
<accession>A0A3G9IXY3</accession>
<dbReference type="PANTHER" id="PTHR34352">
    <property type="entry name" value="PROTEIN YHFA"/>
    <property type="match status" value="1"/>
</dbReference>
<dbReference type="InterPro" id="IPR036102">
    <property type="entry name" value="OsmC/Ohrsf"/>
</dbReference>
<organism evidence="1 2">
    <name type="scientific">Nocardioides baekrokdamisoli</name>
    <dbReference type="NCBI Taxonomy" id="1804624"/>
    <lineage>
        <taxon>Bacteria</taxon>
        <taxon>Bacillati</taxon>
        <taxon>Actinomycetota</taxon>
        <taxon>Actinomycetes</taxon>
        <taxon>Propionibacteriales</taxon>
        <taxon>Nocardioidaceae</taxon>
        <taxon>Nocardioides</taxon>
    </lineage>
</organism>
<sequence length="168" mass="18149">MALTLGVTTDSFGHPTPRKAWQAGVMADDLRRVDLTKIGEHRYQAHNVRGGSITFGEGEDPDFTPVELLLAALAGCSAIDIDYITGKRAPFISFDARAEADKIRDEAGNHLVNIQVTFDVSFPDGEGGDAAREILPSAIQRSHERLCTVSRTVELGTPVTYLAGPIQD</sequence>
<proteinExistence type="predicted"/>
<name>A0A3G9IXY3_9ACTN</name>
<gene>
    <name evidence="1" type="ORF">Back2_03110</name>
</gene>
<dbReference type="AlphaFoldDB" id="A0A3G9IXY3"/>